<dbReference type="RefSeq" id="WP_213528408.1">
    <property type="nucleotide sequence ID" value="NZ_BOVJ01000054.1"/>
</dbReference>
<dbReference type="Pfam" id="PF13625">
    <property type="entry name" value="Helicase_C_3"/>
    <property type="match status" value="1"/>
</dbReference>
<proteinExistence type="predicted"/>
<dbReference type="InterPro" id="IPR032830">
    <property type="entry name" value="XPB/Ssl2_N"/>
</dbReference>
<evidence type="ECO:0000259" key="2">
    <source>
        <dbReference type="Pfam" id="PF13625"/>
    </source>
</evidence>
<gene>
    <name evidence="3" type="ORF">PACILC2_16810</name>
</gene>
<name>A0ABQ4N4H7_9BACL</name>
<sequence>MVVGAAGAAALAVARRESFRRRGALQRMSDEAKAVLRTAVCRFGAGAADEERLIQAAAEAAGLAGSEARLGALELYGAGILFAVRKAWGDRMAFLPADVYGVWLRSLYPCRLVPLDADAERQALPVAGKSGSDVPLSRRLLEAWAAMFRSGAGLTAKSALPRRTAAAIEEKLAVAADDLAALGLKPSGSAVHSLPAALALDIGFRLGMIGFAPEAGCFEWRDEAANEWFALGHTEREKRLIGLCAVHYARNAAPLTQSAALLEALQPFRWYRVSDIHARLSELAAPLADRTEAASAIGGALDGWLNALSAFGWMERGCDGTGEPLVRWLWEPPGARDAAEDGAVGDAAADSCVGFGEGDAEEPLYIQPDGDLLAGPLVGYAVRWELEQIADKVSDELVNVYRLSAKSIGRAREEGRTEDGIRRFLERASGCPLPPAVDAALAEWAMRAGRVAFAEAVLLRCDTADIADALERDPALAPLFIERIGPLHFAVDREELAAIRKRLESLGFPLSARMTALGGDAGGDKQRAKDAGGRSGAALPAQMRNGEGGDGFGGFIEEPRRLQLYELAVEHPQPHEWFPQLDKTPAMWLRQMRAYHPSTRREMVERALLWQTPLKLRTEAGAFAFIPGSLEGTGGTNWAVTGTLRGTENCSKVRLTPEMWNEMMLIVPGVSP</sequence>
<evidence type="ECO:0000256" key="1">
    <source>
        <dbReference type="SAM" id="MobiDB-lite"/>
    </source>
</evidence>
<dbReference type="EMBL" id="BOVJ01000054">
    <property type="protein sequence ID" value="GIQ63113.1"/>
    <property type="molecule type" value="Genomic_DNA"/>
</dbReference>
<feature type="region of interest" description="Disordered" evidence="1">
    <location>
        <begin position="519"/>
        <end position="544"/>
    </location>
</feature>
<reference evidence="3 4" key="1">
    <citation type="submission" date="2021-04" db="EMBL/GenBank/DDBJ databases">
        <title>Draft genome sequence of Paenibacillus cisolokensis, LC2-13A.</title>
        <authorList>
            <person name="Uke A."/>
            <person name="Chhe C."/>
            <person name="Baramee S."/>
            <person name="Kosugi A."/>
        </authorList>
    </citation>
    <scope>NUCLEOTIDE SEQUENCE [LARGE SCALE GENOMIC DNA]</scope>
    <source>
        <strain evidence="3 4">LC2-13A</strain>
    </source>
</reference>
<feature type="domain" description="Helicase XPB/Ssl2 N-terminal" evidence="2">
    <location>
        <begin position="364"/>
        <end position="484"/>
    </location>
</feature>
<accession>A0ABQ4N4H7</accession>
<evidence type="ECO:0000313" key="4">
    <source>
        <dbReference type="Proteomes" id="UP000680304"/>
    </source>
</evidence>
<protein>
    <recommendedName>
        <fullName evidence="2">Helicase XPB/Ssl2 N-terminal domain-containing protein</fullName>
    </recommendedName>
</protein>
<keyword evidence="4" id="KW-1185">Reference proteome</keyword>
<evidence type="ECO:0000313" key="3">
    <source>
        <dbReference type="EMBL" id="GIQ63113.1"/>
    </source>
</evidence>
<organism evidence="3 4">
    <name type="scientific">Paenibacillus cisolokensis</name>
    <dbReference type="NCBI Taxonomy" id="1658519"/>
    <lineage>
        <taxon>Bacteria</taxon>
        <taxon>Bacillati</taxon>
        <taxon>Bacillota</taxon>
        <taxon>Bacilli</taxon>
        <taxon>Bacillales</taxon>
        <taxon>Paenibacillaceae</taxon>
        <taxon>Paenibacillus</taxon>
    </lineage>
</organism>
<feature type="compositionally biased region" description="Basic and acidic residues" evidence="1">
    <location>
        <begin position="522"/>
        <end position="532"/>
    </location>
</feature>
<comment type="caution">
    <text evidence="3">The sequence shown here is derived from an EMBL/GenBank/DDBJ whole genome shotgun (WGS) entry which is preliminary data.</text>
</comment>
<dbReference type="Proteomes" id="UP000680304">
    <property type="component" value="Unassembled WGS sequence"/>
</dbReference>